<keyword evidence="2" id="KW-0489">Methyltransferase</keyword>
<dbReference type="InterPro" id="IPR051720">
    <property type="entry name" value="rRNA_MeTrfase/Polyamine_Synth"/>
</dbReference>
<name>V5IBR8_IXORI</name>
<evidence type="ECO:0000313" key="2">
    <source>
        <dbReference type="EMBL" id="JAB69506.1"/>
    </source>
</evidence>
<dbReference type="GO" id="GO:0008988">
    <property type="term" value="F:rRNA (adenine-N6-)-methyltransferase activity"/>
    <property type="evidence" value="ECO:0007669"/>
    <property type="project" value="TreeGrafter"/>
</dbReference>
<dbReference type="InterPro" id="IPR029063">
    <property type="entry name" value="SAM-dependent_MTases_sf"/>
</dbReference>
<dbReference type="InterPro" id="IPR002052">
    <property type="entry name" value="DNA_methylase_N6_adenine_CS"/>
</dbReference>
<dbReference type="EMBL" id="GANP01014962">
    <property type="protein sequence ID" value="JAB69506.1"/>
    <property type="molecule type" value="mRNA"/>
</dbReference>
<sequence length="267" mass="29533">MWCGVVGVIVFVVLLSCGRCCVLVCGHRLKIGSSPHGAQGLTLHCTFHAIWSSCLLFRCLHSGTNVHMQTPGPRHLNLSLNLRTARSLPRCFHEVEASEEHSGRCGHVRRAECPPGTVSDASGHFRHVVGFDIDAAALGVCSRNCEEMEITTVDLVQCDLSLPSDSRWRGYFDTVVMNPPFGTRTKGLDIAFLKVALSMSSGSVYSLHKTSTREYIKRKAEELGVNCRVVAELRYNIDRIYVFHKKDSKDVAVDFVHFSPKSIASKS</sequence>
<reference evidence="2" key="1">
    <citation type="journal article" date="2015" name="Sci. Rep.">
        <title>Tissue- and time-dependent transcription in Ixodes ricinus salivary glands and midguts when blood feeding on the vertebrate host.</title>
        <authorList>
            <person name="Kotsyfakis M."/>
            <person name="Schwarz A."/>
            <person name="Erhart J."/>
            <person name="Ribeiro J.M."/>
        </authorList>
    </citation>
    <scope>NUCLEOTIDE SEQUENCE</scope>
    <source>
        <tissue evidence="2">Salivary gland and midgut</tissue>
    </source>
</reference>
<organism evidence="2">
    <name type="scientific">Ixodes ricinus</name>
    <name type="common">Common tick</name>
    <name type="synonym">Acarus ricinus</name>
    <dbReference type="NCBI Taxonomy" id="34613"/>
    <lineage>
        <taxon>Eukaryota</taxon>
        <taxon>Metazoa</taxon>
        <taxon>Ecdysozoa</taxon>
        <taxon>Arthropoda</taxon>
        <taxon>Chelicerata</taxon>
        <taxon>Arachnida</taxon>
        <taxon>Acari</taxon>
        <taxon>Parasitiformes</taxon>
        <taxon>Ixodida</taxon>
        <taxon>Ixodoidea</taxon>
        <taxon>Ixodidae</taxon>
        <taxon>Ixodinae</taxon>
        <taxon>Ixodes</taxon>
    </lineage>
</organism>
<accession>V5IBR8</accession>
<protein>
    <submittedName>
        <fullName evidence="2">Putative rna methylase</fullName>
    </submittedName>
</protein>
<keyword evidence="1" id="KW-0732">Signal</keyword>
<feature type="signal peptide" evidence="1">
    <location>
        <begin position="1"/>
        <end position="20"/>
    </location>
</feature>
<proteinExistence type="evidence at transcript level"/>
<dbReference type="GO" id="GO:0003676">
    <property type="term" value="F:nucleic acid binding"/>
    <property type="evidence" value="ECO:0007669"/>
    <property type="project" value="InterPro"/>
</dbReference>
<dbReference type="PANTHER" id="PTHR23290:SF0">
    <property type="entry name" value="RRNA N6-ADENOSINE-METHYLTRANSFERASE METTL5"/>
    <property type="match status" value="1"/>
</dbReference>
<dbReference type="PROSITE" id="PS00092">
    <property type="entry name" value="N6_MTASE"/>
    <property type="match status" value="1"/>
</dbReference>
<dbReference type="PANTHER" id="PTHR23290">
    <property type="entry name" value="RRNA N6-ADENOSINE-METHYLTRANSFERASE METTL5"/>
    <property type="match status" value="1"/>
</dbReference>
<dbReference type="Gene3D" id="3.40.50.150">
    <property type="entry name" value="Vaccinia Virus protein VP39"/>
    <property type="match status" value="1"/>
</dbReference>
<dbReference type="SUPFAM" id="SSF53335">
    <property type="entry name" value="S-adenosyl-L-methionine-dependent methyltransferases"/>
    <property type="match status" value="1"/>
</dbReference>
<evidence type="ECO:0000256" key="1">
    <source>
        <dbReference type="SAM" id="SignalP"/>
    </source>
</evidence>
<dbReference type="AlphaFoldDB" id="V5IBR8"/>
<feature type="chain" id="PRO_5004736551" evidence="1">
    <location>
        <begin position="21"/>
        <end position="267"/>
    </location>
</feature>
<dbReference type="CDD" id="cd02440">
    <property type="entry name" value="AdoMet_MTases"/>
    <property type="match status" value="1"/>
</dbReference>
<keyword evidence="2" id="KW-0808">Transferase</keyword>